<evidence type="ECO:0000313" key="1">
    <source>
        <dbReference type="EMBL" id="TCS77351.1"/>
    </source>
</evidence>
<accession>A0A4R3K3X5</accession>
<evidence type="ECO:0000313" key="2">
    <source>
        <dbReference type="Proteomes" id="UP000295188"/>
    </source>
</evidence>
<reference evidence="1 2" key="1">
    <citation type="submission" date="2019-03" db="EMBL/GenBank/DDBJ databases">
        <title>Genomic Encyclopedia of Type Strains, Phase IV (KMG-IV): sequencing the most valuable type-strain genomes for metagenomic binning, comparative biology and taxonomic classification.</title>
        <authorList>
            <person name="Goeker M."/>
        </authorList>
    </citation>
    <scope>NUCLEOTIDE SEQUENCE [LARGE SCALE GENOMIC DNA]</scope>
    <source>
        <strain evidence="1 2">DSM 20467</strain>
    </source>
</reference>
<keyword evidence="2" id="KW-1185">Reference proteome</keyword>
<gene>
    <name evidence="1" type="ORF">EDC37_11615</name>
</gene>
<dbReference type="OrthoDB" id="569000at2"/>
<dbReference type="AlphaFoldDB" id="A0A4R3K3X5"/>
<organism evidence="1 2">
    <name type="scientific">Pectinatus cerevisiiphilus</name>
    <dbReference type="NCBI Taxonomy" id="86956"/>
    <lineage>
        <taxon>Bacteria</taxon>
        <taxon>Bacillati</taxon>
        <taxon>Bacillota</taxon>
        <taxon>Negativicutes</taxon>
        <taxon>Selenomonadales</taxon>
        <taxon>Selenomonadaceae</taxon>
        <taxon>Pectinatus</taxon>
    </lineage>
</organism>
<comment type="caution">
    <text evidence="1">The sequence shown here is derived from an EMBL/GenBank/DDBJ whole genome shotgun (WGS) entry which is preliminary data.</text>
</comment>
<dbReference type="RefSeq" id="WP_132550895.1">
    <property type="nucleotide sequence ID" value="NZ_SMAA01000016.1"/>
</dbReference>
<dbReference type="InterPro" id="IPR046653">
    <property type="entry name" value="DUF6765"/>
</dbReference>
<dbReference type="Proteomes" id="UP000295188">
    <property type="component" value="Unassembled WGS sequence"/>
</dbReference>
<dbReference type="Pfam" id="PF20551">
    <property type="entry name" value="DUF6765"/>
    <property type="match status" value="1"/>
</dbReference>
<dbReference type="EMBL" id="SMAA01000016">
    <property type="protein sequence ID" value="TCS77351.1"/>
    <property type="molecule type" value="Genomic_DNA"/>
</dbReference>
<name>A0A4R3K3X5_9FIRM</name>
<proteinExistence type="predicted"/>
<protein>
    <submittedName>
        <fullName evidence="1">Uncharacterized protein</fullName>
    </submittedName>
</protein>
<sequence length="308" mass="35721">MDIDFHFGTIYVLSRWAGFNKLDAKALATASQLVDDNTLTLKINRKHRSSGHEPLENLSDLKDNNEIWFPFHFLPNLNKNATDKLVCKKNSNLALQLSDELKSTTDLQINKNLFRLGIGLHVYADTWSHQEFLGCISKNNILTDLTILSPEQSLWELAQNSSLVIHSLPPLGHATAIHWPDRPYAYWKCTPKFPNGRENWTEFLEASRAIYAILTTVKNTPNTLTAEQENKLLTCFKGFTDEDYTHRNNVWVDYINKSYFGFDDSLEKYDKNYILNDPDFCPQFYEAIDEHYIWVKEKLEAEDIHILD</sequence>